<evidence type="ECO:0000259" key="9">
    <source>
        <dbReference type="PROSITE" id="PS51758"/>
    </source>
</evidence>
<proteinExistence type="predicted"/>
<feature type="domain" description="Letm1 RBD" evidence="9">
    <location>
        <begin position="839"/>
        <end position="1020"/>
    </location>
</feature>
<protein>
    <submittedName>
        <fullName evidence="10">Uncharacterized protein</fullName>
    </submittedName>
</protein>
<feature type="domain" description="C3H1-type" evidence="8">
    <location>
        <begin position="481"/>
        <end position="508"/>
    </location>
</feature>
<feature type="compositionally biased region" description="Basic and acidic residues" evidence="7">
    <location>
        <begin position="685"/>
        <end position="699"/>
    </location>
</feature>
<dbReference type="InterPro" id="IPR033122">
    <property type="entry name" value="LETM1-like_RBD"/>
</dbReference>
<dbReference type="FunFam" id="4.10.1000.10:FF:000022">
    <property type="entry name" value="Zinc finger CCCH domain-containing protein 7"/>
    <property type="match status" value="1"/>
</dbReference>
<keyword evidence="11" id="KW-1185">Reference proteome</keyword>
<name>A0A182WKW3_9DIPT</name>
<dbReference type="EnsemblMetazoa" id="AMIN011042-RA">
    <property type="protein sequence ID" value="AMIN011042-PA"/>
    <property type="gene ID" value="AMIN011042"/>
</dbReference>
<reference evidence="11" key="1">
    <citation type="submission" date="2013-03" db="EMBL/GenBank/DDBJ databases">
        <title>The Genome Sequence of Anopheles minimus MINIMUS1.</title>
        <authorList>
            <consortium name="The Broad Institute Genomics Platform"/>
            <person name="Neafsey D.E."/>
            <person name="Walton C."/>
            <person name="Walker B."/>
            <person name="Young S.K."/>
            <person name="Zeng Q."/>
            <person name="Gargeya S."/>
            <person name="Fitzgerald M."/>
            <person name="Haas B."/>
            <person name="Abouelleil A."/>
            <person name="Allen A.W."/>
            <person name="Alvarado L."/>
            <person name="Arachchi H.M."/>
            <person name="Berlin A.M."/>
            <person name="Chapman S.B."/>
            <person name="Gainer-Dewar J."/>
            <person name="Goldberg J."/>
            <person name="Griggs A."/>
            <person name="Gujja S."/>
            <person name="Hansen M."/>
            <person name="Howarth C."/>
            <person name="Imamovic A."/>
            <person name="Ireland A."/>
            <person name="Larimer J."/>
            <person name="McCowan C."/>
            <person name="Murphy C."/>
            <person name="Pearson M."/>
            <person name="Poon T.W."/>
            <person name="Priest M."/>
            <person name="Roberts A."/>
            <person name="Saif S."/>
            <person name="Shea T."/>
            <person name="Sisk P."/>
            <person name="Sykes S."/>
            <person name="Wortman J."/>
            <person name="Nusbaum C."/>
            <person name="Birren B."/>
        </authorList>
    </citation>
    <scope>NUCLEOTIDE SEQUENCE [LARGE SCALE GENOMIC DNA]</scope>
    <source>
        <strain evidence="11">MINIMUS1</strain>
    </source>
</reference>
<dbReference type="SMART" id="SM00356">
    <property type="entry name" value="ZnF_C3H1"/>
    <property type="match status" value="4"/>
</dbReference>
<evidence type="ECO:0000256" key="4">
    <source>
        <dbReference type="ARBA" id="ARBA00022833"/>
    </source>
</evidence>
<reference evidence="10" key="2">
    <citation type="submission" date="2020-05" db="UniProtKB">
        <authorList>
            <consortium name="EnsemblMetazoa"/>
        </authorList>
    </citation>
    <scope>IDENTIFICATION</scope>
    <source>
        <strain evidence="10">MINIMUS1</strain>
    </source>
</reference>
<feature type="region of interest" description="Disordered" evidence="7">
    <location>
        <begin position="528"/>
        <end position="568"/>
    </location>
</feature>
<keyword evidence="6" id="KW-0496">Mitochondrion</keyword>
<dbReference type="VEuPathDB" id="VectorBase:AMIN011042"/>
<keyword evidence="4 5" id="KW-0862">Zinc</keyword>
<dbReference type="PANTHER" id="PTHR46156">
    <property type="entry name" value="CCCH ZINGC FINGER"/>
    <property type="match status" value="1"/>
</dbReference>
<feature type="region of interest" description="Disordered" evidence="7">
    <location>
        <begin position="680"/>
        <end position="699"/>
    </location>
</feature>
<sequence>MEHQPNPAEQPSKIFINPKFAKAHINPMFLASNGTLRRPEVKQDEPPHHSSSSIHLNPAFLDRLRVQQVSPPTIAATVPCTVPQPHIQKSLAAVVKVPAVAPGKLAFTGTVNPIIKNTRRKLVRATAPTNESQLAAVAKSFKSDMVVPVASNSQPFAPMIRIGKNKLIRSGVPTVSGLENVKPRAVARALPERKSLRIDRRVATTSRFSMQKLTFVKRYALSRINGITPKKVVITDPKLLKLKRNPIMKSDEKSRPGRSSIAYASKNKQLVLVNINGVLYRSSTNKLQKSVTRSPSAVGHSPAKPARKTKEHYLIIRGMRFALDRNGMKLRSVGNATMDSATASRSITEPRLNRIDIGGLTYKARKDGIFIRTDNHKTRNHLSVAKQRSIQVLTSKLRKCNEPCHIYRRLGKCLAHQRGKCPKVHDPKHVSICQKFLRGECILDGCFLSHDVSLEKMPVCTFFLEGRCTRDVCPYLHKKVNEKERICDAFLNGFCSLADKCPNRHVFLCPEFEQKGKCDRVRCPYPHGKKEAKSVKSDQPTTSTATRKPDGKDQPRPKQTPPAMVQSPVRYYKDDGQTMMTNRDQTGEFSASERNQLKRMLGEVEKMKQRYKEDINTHATERTVDNDGQISEFRSRPPETMSLTLLRTLCRQQQHVLQQRQPVSYVGNSAIRCAVRFQSTTGGDSPKEDSNDKQSTKERLAVKYSRENVKRNVQGYVFSRFFDYVKNYDKVIEKKFPSAVHVYRVFLVGVRDFFNDMKKLVKITKIVYSHANDLRCLTRKEIELYYQMPRDMKKVAPVLLISALPFANYVIFPLAYMYPRTLLTSHFWSVQQKVDFAQIDLRNRLLYNRRVFRCMQSKLEALKKSHDPAYEKFSYILGLLGSGLHPTSEEILDVKEAFQRPPFNLNSLSSSHLKYLCRLHDIHAGLLRRFRLSERAYVVHHMDMAIKREGGVHNMPIESLKHACYIRGLNAHNMSAESMIDWLQEWVKVSLVVDEDCISMLLHLPILLTYNHTNNWILIH</sequence>
<evidence type="ECO:0000313" key="10">
    <source>
        <dbReference type="EnsemblMetazoa" id="AMIN011042-PA"/>
    </source>
</evidence>
<keyword evidence="1 5" id="KW-0479">Metal-binding</keyword>
<dbReference type="PROSITE" id="PS50103">
    <property type="entry name" value="ZF_C3H1"/>
    <property type="match status" value="2"/>
</dbReference>
<feature type="domain" description="C3H1-type" evidence="8">
    <location>
        <begin position="454"/>
        <end position="480"/>
    </location>
</feature>
<dbReference type="GO" id="GO:0008270">
    <property type="term" value="F:zinc ion binding"/>
    <property type="evidence" value="ECO:0007669"/>
    <property type="project" value="UniProtKB-KW"/>
</dbReference>
<dbReference type="GO" id="GO:0005634">
    <property type="term" value="C:nucleus"/>
    <property type="evidence" value="ECO:0007669"/>
    <property type="project" value="TreeGrafter"/>
</dbReference>
<accession>A0A182WKW3</accession>
<dbReference type="GO" id="GO:0043022">
    <property type="term" value="F:ribosome binding"/>
    <property type="evidence" value="ECO:0007669"/>
    <property type="project" value="InterPro"/>
</dbReference>
<evidence type="ECO:0000256" key="7">
    <source>
        <dbReference type="SAM" id="MobiDB-lite"/>
    </source>
</evidence>
<evidence type="ECO:0000259" key="8">
    <source>
        <dbReference type="PROSITE" id="PS50103"/>
    </source>
</evidence>
<evidence type="ECO:0000256" key="5">
    <source>
        <dbReference type="PROSITE-ProRule" id="PRU00723"/>
    </source>
</evidence>
<dbReference type="InterPro" id="IPR000571">
    <property type="entry name" value="Znf_CCCH"/>
</dbReference>
<dbReference type="AlphaFoldDB" id="A0A182WKW3"/>
<evidence type="ECO:0000256" key="2">
    <source>
        <dbReference type="ARBA" id="ARBA00022737"/>
    </source>
</evidence>
<organism evidence="10 11">
    <name type="scientific">Anopheles minimus</name>
    <dbReference type="NCBI Taxonomy" id="112268"/>
    <lineage>
        <taxon>Eukaryota</taxon>
        <taxon>Metazoa</taxon>
        <taxon>Ecdysozoa</taxon>
        <taxon>Arthropoda</taxon>
        <taxon>Hexapoda</taxon>
        <taxon>Insecta</taxon>
        <taxon>Pterygota</taxon>
        <taxon>Neoptera</taxon>
        <taxon>Endopterygota</taxon>
        <taxon>Diptera</taxon>
        <taxon>Nematocera</taxon>
        <taxon>Culicoidea</taxon>
        <taxon>Culicidae</taxon>
        <taxon>Anophelinae</taxon>
        <taxon>Anopheles</taxon>
    </lineage>
</organism>
<dbReference type="PROSITE" id="PS51758">
    <property type="entry name" value="LETM1_RBD"/>
    <property type="match status" value="1"/>
</dbReference>
<dbReference type="FunFam" id="4.10.1000.10:FF:000035">
    <property type="entry name" value="CCCH zinc finger protein, variant"/>
    <property type="match status" value="1"/>
</dbReference>
<feature type="zinc finger region" description="C3H1-type" evidence="5">
    <location>
        <begin position="454"/>
        <end position="480"/>
    </location>
</feature>
<dbReference type="Proteomes" id="UP000075920">
    <property type="component" value="Unassembled WGS sequence"/>
</dbReference>
<evidence type="ECO:0000256" key="1">
    <source>
        <dbReference type="ARBA" id="ARBA00022723"/>
    </source>
</evidence>
<feature type="compositionally biased region" description="Polar residues" evidence="7">
    <location>
        <begin position="537"/>
        <end position="546"/>
    </location>
</feature>
<evidence type="ECO:0000313" key="11">
    <source>
        <dbReference type="Proteomes" id="UP000075920"/>
    </source>
</evidence>
<keyword evidence="2" id="KW-0677">Repeat</keyword>
<feature type="compositionally biased region" description="Basic and acidic residues" evidence="7">
    <location>
        <begin position="547"/>
        <end position="556"/>
    </location>
</feature>
<dbReference type="PANTHER" id="PTHR46156:SF1">
    <property type="entry name" value="ZINC FINGER CCCH DOMAIN-CONTAINING PROTEIN 3"/>
    <property type="match status" value="1"/>
</dbReference>
<dbReference type="Gene3D" id="4.10.1000.10">
    <property type="entry name" value="Zinc finger, CCCH-type"/>
    <property type="match status" value="2"/>
</dbReference>
<evidence type="ECO:0000256" key="6">
    <source>
        <dbReference type="PROSITE-ProRule" id="PRU01094"/>
    </source>
</evidence>
<evidence type="ECO:0000256" key="3">
    <source>
        <dbReference type="ARBA" id="ARBA00022771"/>
    </source>
</evidence>
<keyword evidence="3 5" id="KW-0863">Zinc-finger</keyword>
<feature type="zinc finger region" description="C3H1-type" evidence="5">
    <location>
        <begin position="481"/>
        <end position="508"/>
    </location>
</feature>
<dbReference type="Pfam" id="PF07766">
    <property type="entry name" value="LETM1_RBD"/>
    <property type="match status" value="1"/>
</dbReference>